<dbReference type="RefSeq" id="WP_089048866.1">
    <property type="nucleotide sequence ID" value="NZ_FXTV01000023.1"/>
</dbReference>
<gene>
    <name evidence="1" type="ORF">B0A66_05560</name>
</gene>
<organism evidence="1 2">
    <name type="scientific">Flavobacterium hercynium</name>
    <dbReference type="NCBI Taxonomy" id="387094"/>
    <lineage>
        <taxon>Bacteria</taxon>
        <taxon>Pseudomonadati</taxon>
        <taxon>Bacteroidota</taxon>
        <taxon>Flavobacteriia</taxon>
        <taxon>Flavobacteriales</taxon>
        <taxon>Flavobacteriaceae</taxon>
        <taxon>Flavobacterium</taxon>
    </lineage>
</organism>
<proteinExistence type="predicted"/>
<evidence type="ECO:0000313" key="1">
    <source>
        <dbReference type="EMBL" id="OXA93969.1"/>
    </source>
</evidence>
<reference evidence="1 2" key="1">
    <citation type="submission" date="2016-11" db="EMBL/GenBank/DDBJ databases">
        <title>Whole genomes of Flavobacteriaceae.</title>
        <authorList>
            <person name="Stine C."/>
            <person name="Li C."/>
            <person name="Tadesse D."/>
        </authorList>
    </citation>
    <scope>NUCLEOTIDE SEQUENCE [LARGE SCALE GENOMIC DNA]</scope>
    <source>
        <strain evidence="1 2">DSM 18292</strain>
    </source>
</reference>
<sequence length="175" mass="21544">MHNLKNILEIYRKENINTDEIMFIEMIDKYKSWQSMTDREKFQDKKQSYLIDTKFGGFSLEIEYETQIIFFLENLLCFFESINEQEFFREYLSLSQESKILFRIYYLLYSEKELLLYTRSSRGIKIHIPLETFENLINQIKFTSLYKKYSLEKLFEDYSLLLELFSKKPFEYDEK</sequence>
<dbReference type="AlphaFoldDB" id="A0A226HHZ3"/>
<accession>A0A226HHZ3</accession>
<name>A0A226HHZ3_9FLAO</name>
<evidence type="ECO:0000313" key="2">
    <source>
        <dbReference type="Proteomes" id="UP000198345"/>
    </source>
</evidence>
<protein>
    <submittedName>
        <fullName evidence="1">Uncharacterized protein</fullName>
    </submittedName>
</protein>
<dbReference type="EMBL" id="MUGW01000011">
    <property type="protein sequence ID" value="OXA93969.1"/>
    <property type="molecule type" value="Genomic_DNA"/>
</dbReference>
<keyword evidence="2" id="KW-1185">Reference proteome</keyword>
<comment type="caution">
    <text evidence="1">The sequence shown here is derived from an EMBL/GenBank/DDBJ whole genome shotgun (WGS) entry which is preliminary data.</text>
</comment>
<dbReference type="Proteomes" id="UP000198345">
    <property type="component" value="Unassembled WGS sequence"/>
</dbReference>